<gene>
    <name evidence="1" type="ORF">LTLLF_174575</name>
</gene>
<dbReference type="EMBL" id="JAATJU010024200">
    <property type="protein sequence ID" value="KAH0506183.1"/>
    <property type="molecule type" value="Genomic_DNA"/>
</dbReference>
<evidence type="ECO:0000313" key="2">
    <source>
        <dbReference type="Proteomes" id="UP000710432"/>
    </source>
</evidence>
<dbReference type="AlphaFoldDB" id="A0A8J6KQ75"/>
<protein>
    <submittedName>
        <fullName evidence="1">Uncharacterized protein</fullName>
    </submittedName>
</protein>
<organism evidence="1 2">
    <name type="scientific">Microtus ochrogaster</name>
    <name type="common">Prairie vole</name>
    <dbReference type="NCBI Taxonomy" id="79684"/>
    <lineage>
        <taxon>Eukaryota</taxon>
        <taxon>Metazoa</taxon>
        <taxon>Chordata</taxon>
        <taxon>Craniata</taxon>
        <taxon>Vertebrata</taxon>
        <taxon>Euteleostomi</taxon>
        <taxon>Mammalia</taxon>
        <taxon>Eutheria</taxon>
        <taxon>Euarchontoglires</taxon>
        <taxon>Glires</taxon>
        <taxon>Rodentia</taxon>
        <taxon>Myomorpha</taxon>
        <taxon>Muroidea</taxon>
        <taxon>Cricetidae</taxon>
        <taxon>Arvicolinae</taxon>
        <taxon>Microtus</taxon>
    </lineage>
</organism>
<name>A0A8J6KQ75_MICOH</name>
<reference evidence="1" key="1">
    <citation type="submission" date="2020-03" db="EMBL/GenBank/DDBJ databases">
        <title>Studies in the Genomics of Life Span.</title>
        <authorList>
            <person name="Glass D."/>
        </authorList>
    </citation>
    <scope>NUCLEOTIDE SEQUENCE</scope>
    <source>
        <strain evidence="1">LTLLF</strain>
        <tissue evidence="1">Muscle</tissue>
    </source>
</reference>
<sequence>MPKSQDYVLTGHWDTQGQAPNYSTEQVSYDQVAPLSLTANSVEPQEATEQQLNNCGEQPTTTAAPELLRDILCRLAHHARES</sequence>
<evidence type="ECO:0000313" key="1">
    <source>
        <dbReference type="EMBL" id="KAH0506183.1"/>
    </source>
</evidence>
<comment type="caution">
    <text evidence="1">The sequence shown here is derived from an EMBL/GenBank/DDBJ whole genome shotgun (WGS) entry which is preliminary data.</text>
</comment>
<proteinExistence type="predicted"/>
<dbReference type="Proteomes" id="UP000710432">
    <property type="component" value="Unassembled WGS sequence"/>
</dbReference>
<accession>A0A8J6KQ75</accession>